<keyword evidence="2" id="KW-1133">Transmembrane helix</keyword>
<proteinExistence type="predicted"/>
<keyword evidence="2" id="KW-0812">Transmembrane</keyword>
<feature type="transmembrane region" description="Helical" evidence="2">
    <location>
        <begin position="36"/>
        <end position="58"/>
    </location>
</feature>
<protein>
    <submittedName>
        <fullName evidence="3">Uncharacterized protein</fullName>
    </submittedName>
</protein>
<evidence type="ECO:0000313" key="4">
    <source>
        <dbReference type="Proteomes" id="UP000515733"/>
    </source>
</evidence>
<keyword evidence="4" id="KW-1185">Reference proteome</keyword>
<name>A0A6S6Y4I3_9PROT</name>
<gene>
    <name evidence="3" type="ORF">DENOEST_0346</name>
</gene>
<sequence length="152" mass="17304">MRGPFATSGFALMFRWLRRRFGVAAPRVAVRVQLPWYWRASMTALLLIAVLVLAGWMYDAGSRLAGYNRQETGEELAALRLENARQMSELERLRREVGAGEGNVQMARAAQERLVQQVKDLESENNRLREDLAVFENLAKERSQPVVSGVRK</sequence>
<evidence type="ECO:0000313" key="3">
    <source>
        <dbReference type="EMBL" id="CAB1367518.1"/>
    </source>
</evidence>
<dbReference type="Proteomes" id="UP000515733">
    <property type="component" value="Chromosome"/>
</dbReference>
<dbReference type="AlphaFoldDB" id="A0A6S6Y4I3"/>
<feature type="coiled-coil region" evidence="1">
    <location>
        <begin position="76"/>
        <end position="138"/>
    </location>
</feature>
<reference evidence="3 4" key="1">
    <citation type="submission" date="2020-03" db="EMBL/GenBank/DDBJ databases">
        <authorList>
            <consortium name="Genoscope - CEA"/>
            <person name="William W."/>
        </authorList>
    </citation>
    <scope>NUCLEOTIDE SEQUENCE [LARGE SCALE GENOMIC DNA]</scope>
    <source>
        <strain evidence="4">DSM 16959</strain>
    </source>
</reference>
<evidence type="ECO:0000256" key="1">
    <source>
        <dbReference type="SAM" id="Coils"/>
    </source>
</evidence>
<keyword evidence="1" id="KW-0175">Coiled coil</keyword>
<dbReference type="EMBL" id="LR778301">
    <property type="protein sequence ID" value="CAB1367518.1"/>
    <property type="molecule type" value="Genomic_DNA"/>
</dbReference>
<dbReference type="KEGG" id="doe:DENOEST_0346"/>
<accession>A0A6S6Y4I3</accession>
<keyword evidence="2" id="KW-0472">Membrane</keyword>
<evidence type="ECO:0000256" key="2">
    <source>
        <dbReference type="SAM" id="Phobius"/>
    </source>
</evidence>
<organism evidence="3 4">
    <name type="scientific">Denitratisoma oestradiolicum</name>
    <dbReference type="NCBI Taxonomy" id="311182"/>
    <lineage>
        <taxon>Bacteria</taxon>
        <taxon>Pseudomonadati</taxon>
        <taxon>Pseudomonadota</taxon>
        <taxon>Betaproteobacteria</taxon>
        <taxon>Nitrosomonadales</taxon>
        <taxon>Sterolibacteriaceae</taxon>
        <taxon>Denitratisoma</taxon>
    </lineage>
</organism>